<comment type="subcellular location">
    <subcellularLocation>
        <location evidence="2">Membrane</location>
        <topology evidence="2">Multi-pass membrane protein</topology>
    </subcellularLocation>
</comment>
<keyword evidence="7 9" id="KW-1133">Transmembrane helix</keyword>
<feature type="transmembrane region" description="Helical" evidence="9">
    <location>
        <begin position="166"/>
        <end position="187"/>
    </location>
</feature>
<reference evidence="10" key="1">
    <citation type="submission" date="2022-11" db="EMBL/GenBank/DDBJ databases">
        <title>Chromosomal genome sequence assembly and mating type (MAT) locus characterization of the leprose asexual lichenized fungus Lepraria neglecta (Nyl.) Erichsen.</title>
        <authorList>
            <person name="Allen J.L."/>
            <person name="Pfeffer B."/>
        </authorList>
    </citation>
    <scope>NUCLEOTIDE SEQUENCE</scope>
    <source>
        <strain evidence="10">Allen 5258</strain>
    </source>
</reference>
<feature type="transmembrane region" description="Helical" evidence="9">
    <location>
        <begin position="44"/>
        <end position="65"/>
    </location>
</feature>
<evidence type="ECO:0000256" key="8">
    <source>
        <dbReference type="ARBA" id="ARBA00023136"/>
    </source>
</evidence>
<keyword evidence="6 9" id="KW-0812">Transmembrane</keyword>
<keyword evidence="11" id="KW-1185">Reference proteome</keyword>
<evidence type="ECO:0000256" key="6">
    <source>
        <dbReference type="ARBA" id="ARBA00022692"/>
    </source>
</evidence>
<comment type="caution">
    <text evidence="10">The sequence shown here is derived from an EMBL/GenBank/DDBJ whole genome shotgun (WGS) entry which is preliminary data.</text>
</comment>
<feature type="transmembrane region" description="Helical" evidence="9">
    <location>
        <begin position="272"/>
        <end position="291"/>
    </location>
</feature>
<evidence type="ECO:0000256" key="9">
    <source>
        <dbReference type="SAM" id="Phobius"/>
    </source>
</evidence>
<evidence type="ECO:0000256" key="7">
    <source>
        <dbReference type="ARBA" id="ARBA00022989"/>
    </source>
</evidence>
<keyword evidence="8 9" id="KW-0472">Membrane</keyword>
<evidence type="ECO:0000256" key="1">
    <source>
        <dbReference type="ARBA" id="ARBA00001946"/>
    </source>
</evidence>
<proteinExistence type="inferred from homology"/>
<accession>A0AAD9ZBC2</accession>
<gene>
    <name evidence="10" type="ORF">OEA41_001782</name>
</gene>
<dbReference type="InterPro" id="IPR000537">
    <property type="entry name" value="UbiA_prenyltransferase"/>
</dbReference>
<evidence type="ECO:0000313" key="10">
    <source>
        <dbReference type="EMBL" id="KAK3174536.1"/>
    </source>
</evidence>
<feature type="transmembrane region" description="Helical" evidence="9">
    <location>
        <begin position="199"/>
        <end position="224"/>
    </location>
</feature>
<dbReference type="GO" id="GO:0005743">
    <property type="term" value="C:mitochondrial inner membrane"/>
    <property type="evidence" value="ECO:0007669"/>
    <property type="project" value="TreeGrafter"/>
</dbReference>
<dbReference type="Gene3D" id="1.20.120.1780">
    <property type="entry name" value="UbiA prenyltransferase"/>
    <property type="match status" value="1"/>
</dbReference>
<name>A0AAD9ZBC2_9LECA</name>
<dbReference type="GO" id="GO:0006744">
    <property type="term" value="P:ubiquinone biosynthetic process"/>
    <property type="evidence" value="ECO:0007669"/>
    <property type="project" value="TreeGrafter"/>
</dbReference>
<dbReference type="PANTHER" id="PTHR11048:SF28">
    <property type="entry name" value="4-HYDROXYBENZOATE POLYPRENYLTRANSFERASE, MITOCHONDRIAL"/>
    <property type="match status" value="1"/>
</dbReference>
<dbReference type="GO" id="GO:0008412">
    <property type="term" value="F:4-hydroxybenzoate polyprenyltransferase activity"/>
    <property type="evidence" value="ECO:0007669"/>
    <property type="project" value="TreeGrafter"/>
</dbReference>
<dbReference type="EMBL" id="JASNWA010000006">
    <property type="protein sequence ID" value="KAK3174536.1"/>
    <property type="molecule type" value="Genomic_DNA"/>
</dbReference>
<dbReference type="Gene3D" id="1.10.357.140">
    <property type="entry name" value="UbiA prenyltransferase"/>
    <property type="match status" value="1"/>
</dbReference>
<dbReference type="PANTHER" id="PTHR11048">
    <property type="entry name" value="PRENYLTRANSFERASES"/>
    <property type="match status" value="1"/>
</dbReference>
<protein>
    <submittedName>
        <fullName evidence="10">Uncharacterized protein</fullName>
    </submittedName>
</protein>
<dbReference type="FunFam" id="1.20.120.1780:FF:000001">
    <property type="entry name" value="4-hydroxybenzoate octaprenyltransferase"/>
    <property type="match status" value="1"/>
</dbReference>
<dbReference type="FunFam" id="1.10.357.140:FF:000008">
    <property type="entry name" value="4-hydroxybenzoate octaprenyltransferase"/>
    <property type="match status" value="1"/>
</dbReference>
<sequence>MSFSKEAIELPSYKEPTKGLLSYLPSSWVPYAELMRLNKPVGILNIYFPYLYGSLFAACVTQPVMSPTSVLLANAKLFPMAFLLRSAGCTWNDIIDRDLDRQVARCRLRPMAREAVSPRNGYTFFTAQILVWLSIVVQTDKPTIAYALFAVVLAQIYPFSKRVTDYAQVVLGIALAWGVLVGCMLQGVNPATLVVDQPWTAAALACVCLSYIIWSVIHDTVYAFQDIQDDAKAGVHTMTLRFENAAHVLLSGLAVAQVCSHMATGLIIAAGFWYYTGTCFNTAALLAIMIWKVDLMDPEQCWYWFRYGSLIMGWTITAGLAGEYGQRLFAVK</sequence>
<evidence type="ECO:0000256" key="5">
    <source>
        <dbReference type="ARBA" id="ARBA00022679"/>
    </source>
</evidence>
<dbReference type="AlphaFoldDB" id="A0AAD9ZBC2"/>
<organism evidence="10 11">
    <name type="scientific">Lepraria neglecta</name>
    <dbReference type="NCBI Taxonomy" id="209136"/>
    <lineage>
        <taxon>Eukaryota</taxon>
        <taxon>Fungi</taxon>
        <taxon>Dikarya</taxon>
        <taxon>Ascomycota</taxon>
        <taxon>Pezizomycotina</taxon>
        <taxon>Lecanoromycetes</taxon>
        <taxon>OSLEUM clade</taxon>
        <taxon>Lecanoromycetidae</taxon>
        <taxon>Lecanorales</taxon>
        <taxon>Lecanorineae</taxon>
        <taxon>Stereocaulaceae</taxon>
        <taxon>Lepraria</taxon>
    </lineage>
</organism>
<dbReference type="InterPro" id="IPR044878">
    <property type="entry name" value="UbiA_sf"/>
</dbReference>
<comment type="pathway">
    <text evidence="3">Secondary metabolite biosynthesis.</text>
</comment>
<feature type="transmembrane region" description="Helical" evidence="9">
    <location>
        <begin position="143"/>
        <end position="159"/>
    </location>
</feature>
<dbReference type="CDD" id="cd13959">
    <property type="entry name" value="PT_UbiA_COQ2"/>
    <property type="match status" value="1"/>
</dbReference>
<comment type="cofactor">
    <cofactor evidence="1">
        <name>Mg(2+)</name>
        <dbReference type="ChEBI" id="CHEBI:18420"/>
    </cofactor>
</comment>
<dbReference type="Pfam" id="PF01040">
    <property type="entry name" value="UbiA"/>
    <property type="match status" value="1"/>
</dbReference>
<dbReference type="InterPro" id="IPR039653">
    <property type="entry name" value="Prenyltransferase"/>
</dbReference>
<evidence type="ECO:0000256" key="4">
    <source>
        <dbReference type="ARBA" id="ARBA00005985"/>
    </source>
</evidence>
<comment type="similarity">
    <text evidence="4">Belongs to the UbiA prenyltransferase family.</text>
</comment>
<keyword evidence="5" id="KW-0808">Transferase</keyword>
<evidence type="ECO:0000256" key="2">
    <source>
        <dbReference type="ARBA" id="ARBA00004141"/>
    </source>
</evidence>
<evidence type="ECO:0000313" key="11">
    <source>
        <dbReference type="Proteomes" id="UP001276659"/>
    </source>
</evidence>
<feature type="transmembrane region" description="Helical" evidence="9">
    <location>
        <begin position="303"/>
        <end position="322"/>
    </location>
</feature>
<dbReference type="Proteomes" id="UP001276659">
    <property type="component" value="Unassembled WGS sequence"/>
</dbReference>
<evidence type="ECO:0000256" key="3">
    <source>
        <dbReference type="ARBA" id="ARBA00005179"/>
    </source>
</evidence>